<accession>A0ABS8ES28</accession>
<organism evidence="1 2">
    <name type="scientific">Winogradskyella immobilis</name>
    <dbReference type="NCBI Taxonomy" id="2816852"/>
    <lineage>
        <taxon>Bacteria</taxon>
        <taxon>Pseudomonadati</taxon>
        <taxon>Bacteroidota</taxon>
        <taxon>Flavobacteriia</taxon>
        <taxon>Flavobacteriales</taxon>
        <taxon>Flavobacteriaceae</taxon>
        <taxon>Winogradskyella</taxon>
    </lineage>
</organism>
<reference evidence="2" key="1">
    <citation type="submission" date="2021-03" db="EMBL/GenBank/DDBJ databases">
        <title>Genome of Cognatishimia sp. F0-27.</title>
        <authorList>
            <person name="Ping X."/>
        </authorList>
    </citation>
    <scope>NUCLEOTIDE SEQUENCE [LARGE SCALE GENOMIC DNA]</scope>
    <source>
        <strain evidence="2">E313</strain>
    </source>
</reference>
<name>A0ABS8ES28_9FLAO</name>
<proteinExistence type="predicted"/>
<dbReference type="SUPFAM" id="SSF158682">
    <property type="entry name" value="TerB-like"/>
    <property type="match status" value="1"/>
</dbReference>
<protein>
    <recommendedName>
        <fullName evidence="3">TerB family tellurite resistance protein</fullName>
    </recommendedName>
</protein>
<evidence type="ECO:0008006" key="3">
    <source>
        <dbReference type="Google" id="ProtNLM"/>
    </source>
</evidence>
<evidence type="ECO:0000313" key="1">
    <source>
        <dbReference type="EMBL" id="MCC1485112.1"/>
    </source>
</evidence>
<reference evidence="2" key="2">
    <citation type="submission" date="2023-07" db="EMBL/GenBank/DDBJ databases">
        <title>Genome of Winogradskyella sp. E313.</title>
        <authorList>
            <person name="Zhou Y."/>
        </authorList>
    </citation>
    <scope>NUCLEOTIDE SEQUENCE [LARGE SCALE GENOMIC DNA]</scope>
    <source>
        <strain evidence="2">E313</strain>
    </source>
</reference>
<dbReference type="RefSeq" id="WP_227477604.1">
    <property type="nucleotide sequence ID" value="NZ_JAFMPT010000015.1"/>
</dbReference>
<evidence type="ECO:0000313" key="2">
    <source>
        <dbReference type="Proteomes" id="UP000778797"/>
    </source>
</evidence>
<gene>
    <name evidence="1" type="ORF">J1C55_10965</name>
</gene>
<dbReference type="EMBL" id="JAFMPT010000015">
    <property type="protein sequence ID" value="MCC1485112.1"/>
    <property type="molecule type" value="Genomic_DNA"/>
</dbReference>
<keyword evidence="2" id="KW-1185">Reference proteome</keyword>
<dbReference type="InterPro" id="IPR029024">
    <property type="entry name" value="TerB-like"/>
</dbReference>
<comment type="caution">
    <text evidence="1">The sequence shown here is derived from an EMBL/GenBank/DDBJ whole genome shotgun (WGS) entry which is preliminary data.</text>
</comment>
<dbReference type="Proteomes" id="UP000778797">
    <property type="component" value="Unassembled WGS sequence"/>
</dbReference>
<sequence length="109" mass="12990">MKQTDWTKDELVAYILLYAAHSDFKEDNHERNVIISKVDMQTFQDIHDEFDLDNDYQSIQKIMTALEVHNYSKEDIDLLFIDIKTLFFSDGDYNIAEQNVFLCLKKLFK</sequence>